<gene>
    <name evidence="1" type="ORF">DAMO_2809</name>
</gene>
<dbReference type="AlphaFoldDB" id="D5ML40"/>
<name>D5ML40_METO1</name>
<organism evidence="1 2">
    <name type="scientific">Methylomirabilis oxygeniifera</name>
    <dbReference type="NCBI Taxonomy" id="671143"/>
    <lineage>
        <taxon>Bacteria</taxon>
        <taxon>Candidatus Methylomirabilota</taxon>
        <taxon>Candidatus Methylomirabilia</taxon>
        <taxon>Candidatus Methylomirabilales</taxon>
        <taxon>Candidatus Methylomirabilaceae</taxon>
        <taxon>Candidatus Methylomirabilis</taxon>
    </lineage>
</organism>
<dbReference type="Proteomes" id="UP000006898">
    <property type="component" value="Chromosome"/>
</dbReference>
<protein>
    <submittedName>
        <fullName evidence="1">Uncharacterized protein</fullName>
    </submittedName>
</protein>
<dbReference type="KEGG" id="mox:DAMO_2809"/>
<evidence type="ECO:0000313" key="2">
    <source>
        <dbReference type="Proteomes" id="UP000006898"/>
    </source>
</evidence>
<sequence length="66" mass="7421">MHRFACDDRVGITHVPNLPLESLPTPYIKTKPIRCACRTGKTIVTFLQQDTWRLESGAGPCKIPLQ</sequence>
<reference evidence="1 2" key="1">
    <citation type="journal article" date="2010" name="Nature">
        <title>Nitrite-driven anaerobic methane oxidation by oxygenic bacteria.</title>
        <authorList>
            <person name="Ettwig K.F."/>
            <person name="Butler M.K."/>
            <person name="Le Paslier D."/>
            <person name="Pelletier E."/>
            <person name="Mangenot S."/>
            <person name="Kuypers M.M.M."/>
            <person name="Schreiber F."/>
            <person name="Dutilh B.E."/>
            <person name="Zedelius J."/>
            <person name="de Beer D."/>
            <person name="Gloerich J."/>
            <person name="Wessels H.J.C.T."/>
            <person name="van Allen T."/>
            <person name="Luesken F."/>
            <person name="Wu M."/>
            <person name="van de Pas-Schoonen K.T."/>
            <person name="Op den Camp H.J.M."/>
            <person name="Janssen-Megens E.M."/>
            <person name="Francoijs K-J."/>
            <person name="Stunnenberg H."/>
            <person name="Weissenbach J."/>
            <person name="Jetten M.S.M."/>
            <person name="Strous M."/>
        </authorList>
    </citation>
    <scope>NUCLEOTIDE SEQUENCE [LARGE SCALE GENOMIC DNA]</scope>
</reference>
<evidence type="ECO:0000313" key="1">
    <source>
        <dbReference type="EMBL" id="CBE69882.1"/>
    </source>
</evidence>
<accession>D5ML40</accession>
<dbReference type="HOGENOM" id="CLU_2823085_0_0_0"/>
<proteinExistence type="predicted"/>
<dbReference type="EMBL" id="FP565575">
    <property type="protein sequence ID" value="CBE69882.1"/>
    <property type="molecule type" value="Genomic_DNA"/>
</dbReference>